<keyword evidence="1" id="KW-0175">Coiled coil</keyword>
<evidence type="ECO:0000313" key="4">
    <source>
        <dbReference type="Proteomes" id="UP001066276"/>
    </source>
</evidence>
<sequence>MWSVPPYSVMDVAFSDDLAKSIKEYFQEMIGSVPKFGTVWEVFSVYIRGIAIAKQAGDLKSLCNRLALLEQEIAQLEREHLATEDKQFLGQIHEKLIEFNDIAQSEVQHMGKYAPAHV</sequence>
<gene>
    <name evidence="2" type="ORF">NDU88_004718</name>
    <name evidence="3" type="ORF">NDU88_004731</name>
</gene>
<reference evidence="3" key="1">
    <citation type="journal article" date="2022" name="bioRxiv">
        <title>Sequencing and chromosome-scale assembly of the giantPleurodeles waltlgenome.</title>
        <authorList>
            <person name="Brown T."/>
            <person name="Elewa A."/>
            <person name="Iarovenko S."/>
            <person name="Subramanian E."/>
            <person name="Araus A.J."/>
            <person name="Petzold A."/>
            <person name="Susuki M."/>
            <person name="Suzuki K.-i.T."/>
            <person name="Hayashi T."/>
            <person name="Toyoda A."/>
            <person name="Oliveira C."/>
            <person name="Osipova E."/>
            <person name="Leigh N.D."/>
            <person name="Simon A."/>
            <person name="Yun M.H."/>
        </authorList>
    </citation>
    <scope>NUCLEOTIDE SEQUENCE</scope>
    <source>
        <strain evidence="3">20211129_DDA</strain>
        <tissue evidence="3">Liver</tissue>
    </source>
</reference>
<evidence type="ECO:0000313" key="3">
    <source>
        <dbReference type="EMBL" id="KAJ1172889.1"/>
    </source>
</evidence>
<keyword evidence="4" id="KW-1185">Reference proteome</keyword>
<dbReference type="EMBL" id="JANPWB010000007">
    <property type="protein sequence ID" value="KAJ1172889.1"/>
    <property type="molecule type" value="Genomic_DNA"/>
</dbReference>
<dbReference type="AlphaFoldDB" id="A0AAV7T978"/>
<feature type="coiled-coil region" evidence="1">
    <location>
        <begin position="52"/>
        <end position="86"/>
    </location>
</feature>
<accession>A0AAV7T978</accession>
<dbReference type="EMBL" id="JANPWB010000007">
    <property type="protein sequence ID" value="KAJ1172876.1"/>
    <property type="molecule type" value="Genomic_DNA"/>
</dbReference>
<comment type="caution">
    <text evidence="3">The sequence shown here is derived from an EMBL/GenBank/DDBJ whole genome shotgun (WGS) entry which is preliminary data.</text>
</comment>
<organism evidence="3 4">
    <name type="scientific">Pleurodeles waltl</name>
    <name type="common">Iberian ribbed newt</name>
    <dbReference type="NCBI Taxonomy" id="8319"/>
    <lineage>
        <taxon>Eukaryota</taxon>
        <taxon>Metazoa</taxon>
        <taxon>Chordata</taxon>
        <taxon>Craniata</taxon>
        <taxon>Vertebrata</taxon>
        <taxon>Euteleostomi</taxon>
        <taxon>Amphibia</taxon>
        <taxon>Batrachia</taxon>
        <taxon>Caudata</taxon>
        <taxon>Salamandroidea</taxon>
        <taxon>Salamandridae</taxon>
        <taxon>Pleurodelinae</taxon>
        <taxon>Pleurodeles</taxon>
    </lineage>
</organism>
<evidence type="ECO:0000256" key="1">
    <source>
        <dbReference type="SAM" id="Coils"/>
    </source>
</evidence>
<name>A0AAV7T978_PLEWA</name>
<proteinExistence type="predicted"/>
<dbReference type="Proteomes" id="UP001066276">
    <property type="component" value="Chromosome 4_1"/>
</dbReference>
<evidence type="ECO:0000313" key="2">
    <source>
        <dbReference type="EMBL" id="KAJ1172876.1"/>
    </source>
</evidence>
<protein>
    <submittedName>
        <fullName evidence="3">Uncharacterized protein</fullName>
    </submittedName>
</protein>